<sequence length="152" mass="17227">MSSNTSLEELDLQLYICTPVTDVVESAFETLIPSITSPHLKRINVVMHPHEDPSQMVLALQDANDTRSLETESDGYDSAFHAILRSSSLDQSLSKEAPLCITFSIVFCINPWGIMGMMKRLKSHVFTLFKPWLDREIMHLNFRPDPEYGQLG</sequence>
<evidence type="ECO:0000313" key="2">
    <source>
        <dbReference type="Proteomes" id="UP000076727"/>
    </source>
</evidence>
<accession>A0A165M3U3</accession>
<evidence type="ECO:0000313" key="1">
    <source>
        <dbReference type="EMBL" id="KZT65197.1"/>
    </source>
</evidence>
<gene>
    <name evidence="1" type="ORF">DAEQUDRAFT_540987</name>
</gene>
<dbReference type="AlphaFoldDB" id="A0A165M3U3"/>
<keyword evidence="2" id="KW-1185">Reference proteome</keyword>
<dbReference type="EMBL" id="KV429110">
    <property type="protein sequence ID" value="KZT65197.1"/>
    <property type="molecule type" value="Genomic_DNA"/>
</dbReference>
<dbReference type="OrthoDB" id="10634411at2759"/>
<name>A0A165M3U3_9APHY</name>
<proteinExistence type="predicted"/>
<reference evidence="1 2" key="1">
    <citation type="journal article" date="2016" name="Mol. Biol. Evol.">
        <title>Comparative Genomics of Early-Diverging Mushroom-Forming Fungi Provides Insights into the Origins of Lignocellulose Decay Capabilities.</title>
        <authorList>
            <person name="Nagy L.G."/>
            <person name="Riley R."/>
            <person name="Tritt A."/>
            <person name="Adam C."/>
            <person name="Daum C."/>
            <person name="Floudas D."/>
            <person name="Sun H."/>
            <person name="Yadav J.S."/>
            <person name="Pangilinan J."/>
            <person name="Larsson K.H."/>
            <person name="Matsuura K."/>
            <person name="Barry K."/>
            <person name="Labutti K."/>
            <person name="Kuo R."/>
            <person name="Ohm R.A."/>
            <person name="Bhattacharya S.S."/>
            <person name="Shirouzu T."/>
            <person name="Yoshinaga Y."/>
            <person name="Martin F.M."/>
            <person name="Grigoriev I.V."/>
            <person name="Hibbett D.S."/>
        </authorList>
    </citation>
    <scope>NUCLEOTIDE SEQUENCE [LARGE SCALE GENOMIC DNA]</scope>
    <source>
        <strain evidence="1 2">L-15889</strain>
    </source>
</reference>
<dbReference type="Proteomes" id="UP000076727">
    <property type="component" value="Unassembled WGS sequence"/>
</dbReference>
<organism evidence="1 2">
    <name type="scientific">Daedalea quercina L-15889</name>
    <dbReference type="NCBI Taxonomy" id="1314783"/>
    <lineage>
        <taxon>Eukaryota</taxon>
        <taxon>Fungi</taxon>
        <taxon>Dikarya</taxon>
        <taxon>Basidiomycota</taxon>
        <taxon>Agaricomycotina</taxon>
        <taxon>Agaricomycetes</taxon>
        <taxon>Polyporales</taxon>
        <taxon>Fomitopsis</taxon>
    </lineage>
</organism>
<protein>
    <submittedName>
        <fullName evidence="1">Uncharacterized protein</fullName>
    </submittedName>
</protein>